<dbReference type="AlphaFoldDB" id="A0A1K1LZG4"/>
<dbReference type="RefSeq" id="WP_072356868.1">
    <property type="nucleotide sequence ID" value="NZ_CP139972.1"/>
</dbReference>
<organism evidence="2 4">
    <name type="scientific">Chitinophaga sancti</name>
    <dbReference type="NCBI Taxonomy" id="1004"/>
    <lineage>
        <taxon>Bacteria</taxon>
        <taxon>Pseudomonadati</taxon>
        <taxon>Bacteroidota</taxon>
        <taxon>Chitinophagia</taxon>
        <taxon>Chitinophagales</taxon>
        <taxon>Chitinophagaceae</taxon>
        <taxon>Chitinophaga</taxon>
    </lineage>
</organism>
<name>A0A1K1LZG4_9BACT</name>
<reference evidence="2 4" key="1">
    <citation type="submission" date="2016-11" db="EMBL/GenBank/DDBJ databases">
        <authorList>
            <person name="Jaros S."/>
            <person name="Januszkiewicz K."/>
            <person name="Wedrychowicz H."/>
        </authorList>
    </citation>
    <scope>NUCLEOTIDE SEQUENCE [LARGE SCALE GENOMIC DNA]</scope>
    <source>
        <strain evidence="2 4">DSM 784</strain>
    </source>
</reference>
<dbReference type="STRING" id="1004.SAMN05661012_00336"/>
<dbReference type="Proteomes" id="UP000183788">
    <property type="component" value="Unassembled WGS sequence"/>
</dbReference>
<reference evidence="3 5" key="2">
    <citation type="submission" date="2023-11" db="EMBL/GenBank/DDBJ databases">
        <title>MicrobeMod: A computational toolkit for identifying prokaryotic methylation and restriction-modification with nanopore sequencing.</title>
        <authorList>
            <person name="Crits-Christoph A."/>
            <person name="Kang S.C."/>
            <person name="Lee H."/>
            <person name="Ostrov N."/>
        </authorList>
    </citation>
    <scope>NUCLEOTIDE SEQUENCE [LARGE SCALE GENOMIC DNA]</scope>
    <source>
        <strain evidence="3 5">ATCC 23090</strain>
    </source>
</reference>
<keyword evidence="5" id="KW-1185">Reference proteome</keyword>
<protein>
    <submittedName>
        <fullName evidence="2">Uncharacterized protein</fullName>
    </submittedName>
</protein>
<gene>
    <name evidence="2" type="ORF">SAMN05661012_00336</name>
    <name evidence="3" type="ORF">SR876_32440</name>
</gene>
<evidence type="ECO:0000313" key="4">
    <source>
        <dbReference type="Proteomes" id="UP000183788"/>
    </source>
</evidence>
<evidence type="ECO:0000256" key="1">
    <source>
        <dbReference type="SAM" id="MobiDB-lite"/>
    </source>
</evidence>
<sequence length="149" mass="16906">MARLKKGEIRPKEKMQQDALAAYEACGNITEACKKSKIARRTFYNWLDESKPDNKYFIDGFKAVSKMAIGVLEDEANRRAVKGVKKGIYYKGKRVAWVQEYSDTLLIVLLKAHAPEKYKDRTSNEHSGPNGGPIPTEVTHRVIFEDNGE</sequence>
<evidence type="ECO:0000313" key="5">
    <source>
        <dbReference type="Proteomes" id="UP001326715"/>
    </source>
</evidence>
<feature type="region of interest" description="Disordered" evidence="1">
    <location>
        <begin position="118"/>
        <end position="139"/>
    </location>
</feature>
<evidence type="ECO:0000313" key="3">
    <source>
        <dbReference type="EMBL" id="WQG89644.1"/>
    </source>
</evidence>
<dbReference type="EMBL" id="CP140154">
    <property type="protein sequence ID" value="WQG89644.1"/>
    <property type="molecule type" value="Genomic_DNA"/>
</dbReference>
<accession>A0A1K1LZG4</accession>
<dbReference type="OrthoDB" id="1495771at2"/>
<evidence type="ECO:0000313" key="2">
    <source>
        <dbReference type="EMBL" id="SFW16265.1"/>
    </source>
</evidence>
<dbReference type="Proteomes" id="UP001326715">
    <property type="component" value="Chromosome"/>
</dbReference>
<proteinExistence type="predicted"/>
<dbReference type="EMBL" id="FPIZ01000001">
    <property type="protein sequence ID" value="SFW16265.1"/>
    <property type="molecule type" value="Genomic_DNA"/>
</dbReference>